<evidence type="ECO:0000259" key="1">
    <source>
        <dbReference type="PROSITE" id="PS50994"/>
    </source>
</evidence>
<reference evidence="2" key="1">
    <citation type="journal article" date="2019" name="Science">
        <title>Mutation of a bHLH transcription factor allowed almond domestication.</title>
        <authorList>
            <person name="Sanchez-Perez R."/>
            <person name="Pavan S."/>
            <person name="Mazzeo R."/>
            <person name="Moldovan C."/>
            <person name="Aiese Cigliano R."/>
            <person name="Del Cueto J."/>
            <person name="Ricciardi F."/>
            <person name="Lotti C."/>
            <person name="Ricciardi L."/>
            <person name="Dicenta F."/>
            <person name="Lopez-Marques R.L."/>
            <person name="Lindberg Moller B."/>
        </authorList>
    </citation>
    <scope>NUCLEOTIDE SEQUENCE</scope>
</reference>
<protein>
    <recommendedName>
        <fullName evidence="1">Integrase catalytic domain-containing protein</fullName>
    </recommendedName>
</protein>
<dbReference type="Gene3D" id="3.30.420.10">
    <property type="entry name" value="Ribonuclease H-like superfamily/Ribonuclease H"/>
    <property type="match status" value="1"/>
</dbReference>
<dbReference type="SUPFAM" id="SSF56219">
    <property type="entry name" value="DNase I-like"/>
    <property type="match status" value="1"/>
</dbReference>
<dbReference type="EMBL" id="AP019300">
    <property type="protein sequence ID" value="BBH01895.1"/>
    <property type="molecule type" value="Genomic_DNA"/>
</dbReference>
<feature type="domain" description="Integrase catalytic" evidence="1">
    <location>
        <begin position="193"/>
        <end position="269"/>
    </location>
</feature>
<sequence length="318" mass="36782">MVLSGGLCLLWKQDFDLYIRSLSLHHIDALVGGNEVPEHWRMTSFYGFPATEDNFRSRQLLRTLASEDTIPWLCFGDFNELLRGCEKEGGAILPIHQMMADYKTRVIPDEILKICRGRKMKLREDREIVERRESFESQPFQENGLGCAGCISCSLSQKCLIYSRSLRLWWNWKVATKSRNLEVTEVENTLPLKIGLERQLIVAYSPQQNGITERKNRTIVEMRKAMMNEKKLPYMFWGEAVHTAVYIQNRCPTKALDNITSFEAFSGRKPGIKHLRVFYSICFCHVPSQLRSKLADSAVKCIFVGYGKCEKAYRVYNL</sequence>
<name>A0A4Y1RD13_PRUDU</name>
<dbReference type="PANTHER" id="PTHR42648:SF18">
    <property type="entry name" value="RETROTRANSPOSON, UNCLASSIFIED-LIKE PROTEIN"/>
    <property type="match status" value="1"/>
</dbReference>
<dbReference type="InterPro" id="IPR012337">
    <property type="entry name" value="RNaseH-like_sf"/>
</dbReference>
<dbReference type="GO" id="GO:0003676">
    <property type="term" value="F:nucleic acid binding"/>
    <property type="evidence" value="ECO:0007669"/>
    <property type="project" value="InterPro"/>
</dbReference>
<proteinExistence type="predicted"/>
<dbReference type="InterPro" id="IPR001584">
    <property type="entry name" value="Integrase_cat-core"/>
</dbReference>
<dbReference type="Pfam" id="PF25597">
    <property type="entry name" value="SH3_retrovirus"/>
    <property type="match status" value="1"/>
</dbReference>
<dbReference type="InterPro" id="IPR036397">
    <property type="entry name" value="RNaseH_sf"/>
</dbReference>
<organism evidence="2">
    <name type="scientific">Prunus dulcis</name>
    <name type="common">Almond</name>
    <name type="synonym">Amygdalus dulcis</name>
    <dbReference type="NCBI Taxonomy" id="3755"/>
    <lineage>
        <taxon>Eukaryota</taxon>
        <taxon>Viridiplantae</taxon>
        <taxon>Streptophyta</taxon>
        <taxon>Embryophyta</taxon>
        <taxon>Tracheophyta</taxon>
        <taxon>Spermatophyta</taxon>
        <taxon>Magnoliopsida</taxon>
        <taxon>eudicotyledons</taxon>
        <taxon>Gunneridae</taxon>
        <taxon>Pentapetalae</taxon>
        <taxon>rosids</taxon>
        <taxon>fabids</taxon>
        <taxon>Rosales</taxon>
        <taxon>Rosaceae</taxon>
        <taxon>Amygdaloideae</taxon>
        <taxon>Amygdaleae</taxon>
        <taxon>Prunus</taxon>
    </lineage>
</organism>
<gene>
    <name evidence="2" type="ORF">Prudu_012299</name>
</gene>
<dbReference type="SUPFAM" id="SSF53098">
    <property type="entry name" value="Ribonuclease H-like"/>
    <property type="match status" value="1"/>
</dbReference>
<dbReference type="PANTHER" id="PTHR42648">
    <property type="entry name" value="TRANSPOSASE, PUTATIVE-RELATED"/>
    <property type="match status" value="1"/>
</dbReference>
<dbReference type="InterPro" id="IPR036691">
    <property type="entry name" value="Endo/exonu/phosph_ase_sf"/>
</dbReference>
<dbReference type="InterPro" id="IPR039537">
    <property type="entry name" value="Retrotran_Ty1/copia-like"/>
</dbReference>
<dbReference type="AlphaFoldDB" id="A0A4Y1RD13"/>
<evidence type="ECO:0000313" key="2">
    <source>
        <dbReference type="EMBL" id="BBH01895.1"/>
    </source>
</evidence>
<dbReference type="InterPro" id="IPR057670">
    <property type="entry name" value="SH3_retrovirus"/>
</dbReference>
<accession>A0A4Y1RD13</accession>
<dbReference type="PROSITE" id="PS50994">
    <property type="entry name" value="INTEGRASE"/>
    <property type="match status" value="1"/>
</dbReference>
<dbReference type="GO" id="GO:0015074">
    <property type="term" value="P:DNA integration"/>
    <property type="evidence" value="ECO:0007669"/>
    <property type="project" value="InterPro"/>
</dbReference>